<dbReference type="CDD" id="cd02696">
    <property type="entry name" value="MurNAc-LAA"/>
    <property type="match status" value="1"/>
</dbReference>
<dbReference type="SUPFAM" id="SSF53187">
    <property type="entry name" value="Zn-dependent exopeptidases"/>
    <property type="match status" value="1"/>
</dbReference>
<gene>
    <name evidence="2" type="ORF">LCGC14_0277800</name>
</gene>
<organism evidence="2">
    <name type="scientific">marine sediment metagenome</name>
    <dbReference type="NCBI Taxonomy" id="412755"/>
    <lineage>
        <taxon>unclassified sequences</taxon>
        <taxon>metagenomes</taxon>
        <taxon>ecological metagenomes</taxon>
    </lineage>
</organism>
<accession>A0A0F9WHQ2</accession>
<reference evidence="2" key="1">
    <citation type="journal article" date="2015" name="Nature">
        <title>Complex archaea that bridge the gap between prokaryotes and eukaryotes.</title>
        <authorList>
            <person name="Spang A."/>
            <person name="Saw J.H."/>
            <person name="Jorgensen S.L."/>
            <person name="Zaremba-Niedzwiedzka K."/>
            <person name="Martijn J."/>
            <person name="Lind A.E."/>
            <person name="van Eijk R."/>
            <person name="Schleper C."/>
            <person name="Guy L."/>
            <person name="Ettema T.J."/>
        </authorList>
    </citation>
    <scope>NUCLEOTIDE SEQUENCE</scope>
</reference>
<feature type="domain" description="MurNAc-LAA" evidence="1">
    <location>
        <begin position="107"/>
        <end position="228"/>
    </location>
</feature>
<evidence type="ECO:0000259" key="1">
    <source>
        <dbReference type="SMART" id="SM00646"/>
    </source>
</evidence>
<dbReference type="GO" id="GO:0009253">
    <property type="term" value="P:peptidoglycan catabolic process"/>
    <property type="evidence" value="ECO:0007669"/>
    <property type="project" value="InterPro"/>
</dbReference>
<dbReference type="EMBL" id="LAZR01000158">
    <property type="protein sequence ID" value="KKN85461.1"/>
    <property type="molecule type" value="Genomic_DNA"/>
</dbReference>
<comment type="caution">
    <text evidence="2">The sequence shown here is derived from an EMBL/GenBank/DDBJ whole genome shotgun (WGS) entry which is preliminary data.</text>
</comment>
<dbReference type="SMART" id="SM00646">
    <property type="entry name" value="Ami_3"/>
    <property type="match status" value="1"/>
</dbReference>
<sequence>MLNTQTLIDTIDYLKEHTPLESIPINSKVVELIDAGHGGIINGEYVTAPRKMYDHGPMVFYEGLWTRVVAWLYAADLYANNLGYYMVTPGHKDYGRTERCIRANHFNAKVRKRGIKTYYHSIHGNAFGVESVNGIEVYTSPGQTLSDPIATEMFYKLEELLGWKMRPGLGDGDPDKEAKFTVLVRTHMSAMLTEVGFYTNYAECVNMLTLSNMSLIVQAFRETHETVIRKNLLKKAS</sequence>
<dbReference type="InterPro" id="IPR002508">
    <property type="entry name" value="MurNAc-LAA_cat"/>
</dbReference>
<dbReference type="Gene3D" id="3.40.630.40">
    <property type="entry name" value="Zn-dependent exopeptidases"/>
    <property type="match status" value="1"/>
</dbReference>
<dbReference type="Pfam" id="PF01520">
    <property type="entry name" value="Amidase_3"/>
    <property type="match status" value="1"/>
</dbReference>
<dbReference type="AlphaFoldDB" id="A0A0F9WHQ2"/>
<dbReference type="GO" id="GO:0008745">
    <property type="term" value="F:N-acetylmuramoyl-L-alanine amidase activity"/>
    <property type="evidence" value="ECO:0007669"/>
    <property type="project" value="InterPro"/>
</dbReference>
<name>A0A0F9WHQ2_9ZZZZ</name>
<proteinExistence type="predicted"/>
<protein>
    <recommendedName>
        <fullName evidence="1">MurNAc-LAA domain-containing protein</fullName>
    </recommendedName>
</protein>
<evidence type="ECO:0000313" key="2">
    <source>
        <dbReference type="EMBL" id="KKN85461.1"/>
    </source>
</evidence>